<evidence type="ECO:0000256" key="5">
    <source>
        <dbReference type="ARBA" id="ARBA00022980"/>
    </source>
</evidence>
<dbReference type="GO" id="GO:0005829">
    <property type="term" value="C:cytosol"/>
    <property type="evidence" value="ECO:0007669"/>
    <property type="project" value="TreeGrafter"/>
</dbReference>
<proteinExistence type="inferred from homology"/>
<evidence type="ECO:0000313" key="10">
    <source>
        <dbReference type="EMBL" id="SFH60923.1"/>
    </source>
</evidence>
<evidence type="ECO:0000256" key="8">
    <source>
        <dbReference type="HAMAP-Rule" id="MF_00500"/>
    </source>
</evidence>
<reference evidence="10 11" key="1">
    <citation type="submission" date="2016-10" db="EMBL/GenBank/DDBJ databases">
        <authorList>
            <person name="de Groot N.N."/>
        </authorList>
    </citation>
    <scope>NUCLEOTIDE SEQUENCE [LARGE SCALE GENOMIC DNA]</scope>
    <source>
        <strain evidence="10 11">DSM 27630</strain>
    </source>
</reference>
<dbReference type="InterPro" id="IPR036510">
    <property type="entry name" value="Ribosomal_bS20_sf"/>
</dbReference>
<comment type="similarity">
    <text evidence="2 8">Belongs to the bacterial ribosomal protein bS20 family.</text>
</comment>
<dbReference type="InterPro" id="IPR002583">
    <property type="entry name" value="Ribosomal_bS20"/>
</dbReference>
<dbReference type="OrthoDB" id="9808392at2"/>
<evidence type="ECO:0000256" key="4">
    <source>
        <dbReference type="ARBA" id="ARBA00022884"/>
    </source>
</evidence>
<feature type="compositionally biased region" description="Polar residues" evidence="9">
    <location>
        <begin position="16"/>
        <end position="29"/>
    </location>
</feature>
<evidence type="ECO:0000256" key="9">
    <source>
        <dbReference type="SAM" id="MobiDB-lite"/>
    </source>
</evidence>
<dbReference type="NCBIfam" id="TIGR00029">
    <property type="entry name" value="S20"/>
    <property type="match status" value="1"/>
</dbReference>
<dbReference type="GO" id="GO:0015935">
    <property type="term" value="C:small ribosomal subunit"/>
    <property type="evidence" value="ECO:0007669"/>
    <property type="project" value="TreeGrafter"/>
</dbReference>
<evidence type="ECO:0000256" key="1">
    <source>
        <dbReference type="ARBA" id="ARBA00003134"/>
    </source>
</evidence>
<dbReference type="Pfam" id="PF01649">
    <property type="entry name" value="Ribosomal_S20p"/>
    <property type="match status" value="1"/>
</dbReference>
<evidence type="ECO:0000256" key="3">
    <source>
        <dbReference type="ARBA" id="ARBA00022730"/>
    </source>
</evidence>
<dbReference type="GO" id="GO:0070181">
    <property type="term" value="F:small ribosomal subunit rRNA binding"/>
    <property type="evidence" value="ECO:0007669"/>
    <property type="project" value="TreeGrafter"/>
</dbReference>
<dbReference type="PANTHER" id="PTHR33398:SF1">
    <property type="entry name" value="SMALL RIBOSOMAL SUBUNIT PROTEIN BS20C"/>
    <property type="match status" value="1"/>
</dbReference>
<keyword evidence="3 8" id="KW-0699">rRNA-binding</keyword>
<keyword evidence="6 8" id="KW-0687">Ribonucleoprotein</keyword>
<sequence length="84" mass="9192">MPNIESAVKRVRTAEKSTAQNNVQKSSMRTAMKKFEKASETGEGNLESLYNEAAKAIDMAAAKGLIHKNKAARDKARLSKKLAK</sequence>
<keyword evidence="11" id="KW-1185">Reference proteome</keyword>
<comment type="function">
    <text evidence="1 8">Binds directly to 16S ribosomal RNA.</text>
</comment>
<organism evidence="10 11">
    <name type="scientific">Pisciglobus halotolerans</name>
    <dbReference type="NCBI Taxonomy" id="745365"/>
    <lineage>
        <taxon>Bacteria</taxon>
        <taxon>Bacillati</taxon>
        <taxon>Bacillota</taxon>
        <taxon>Bacilli</taxon>
        <taxon>Lactobacillales</taxon>
        <taxon>Carnobacteriaceae</taxon>
    </lineage>
</organism>
<dbReference type="RefSeq" id="WP_047390151.1">
    <property type="nucleotide sequence ID" value="NZ_FOQE01000006.1"/>
</dbReference>
<evidence type="ECO:0000313" key="11">
    <source>
        <dbReference type="Proteomes" id="UP000198668"/>
    </source>
</evidence>
<feature type="region of interest" description="Disordered" evidence="9">
    <location>
        <begin position="1"/>
        <end position="29"/>
    </location>
</feature>
<dbReference type="Gene3D" id="1.20.58.110">
    <property type="entry name" value="Ribosomal protein S20"/>
    <property type="match status" value="1"/>
</dbReference>
<evidence type="ECO:0000256" key="2">
    <source>
        <dbReference type="ARBA" id="ARBA00007634"/>
    </source>
</evidence>
<dbReference type="GO" id="GO:0006412">
    <property type="term" value="P:translation"/>
    <property type="evidence" value="ECO:0007669"/>
    <property type="project" value="UniProtKB-UniRule"/>
</dbReference>
<protein>
    <recommendedName>
        <fullName evidence="7 8">Small ribosomal subunit protein bS20</fullName>
    </recommendedName>
</protein>
<evidence type="ECO:0000256" key="6">
    <source>
        <dbReference type="ARBA" id="ARBA00023274"/>
    </source>
</evidence>
<dbReference type="SUPFAM" id="SSF46992">
    <property type="entry name" value="Ribosomal protein S20"/>
    <property type="match status" value="1"/>
</dbReference>
<keyword evidence="5 8" id="KW-0689">Ribosomal protein</keyword>
<dbReference type="Proteomes" id="UP000198668">
    <property type="component" value="Unassembled WGS sequence"/>
</dbReference>
<keyword evidence="4 8" id="KW-0694">RNA-binding</keyword>
<name>A0A1I3BF57_9LACT</name>
<dbReference type="PANTHER" id="PTHR33398">
    <property type="entry name" value="30S RIBOSOMAL PROTEIN S20"/>
    <property type="match status" value="1"/>
</dbReference>
<evidence type="ECO:0000256" key="7">
    <source>
        <dbReference type="ARBA" id="ARBA00035136"/>
    </source>
</evidence>
<gene>
    <name evidence="8" type="primary">rpsT</name>
    <name evidence="10" type="ORF">SAMN04489868_10638</name>
</gene>
<accession>A0A1I3BF57</accession>
<dbReference type="HAMAP" id="MF_00500">
    <property type="entry name" value="Ribosomal_bS20"/>
    <property type="match status" value="1"/>
</dbReference>
<dbReference type="GO" id="GO:0003735">
    <property type="term" value="F:structural constituent of ribosome"/>
    <property type="evidence" value="ECO:0007669"/>
    <property type="project" value="InterPro"/>
</dbReference>
<dbReference type="FunFam" id="1.20.58.110:FF:000001">
    <property type="entry name" value="30S ribosomal protein S20"/>
    <property type="match status" value="1"/>
</dbReference>
<dbReference type="AlphaFoldDB" id="A0A1I3BF57"/>
<dbReference type="EMBL" id="FOQE01000006">
    <property type="protein sequence ID" value="SFH60923.1"/>
    <property type="molecule type" value="Genomic_DNA"/>
</dbReference>